<dbReference type="SFLD" id="SFLDS00003">
    <property type="entry name" value="Haloacid_Dehalogenase"/>
    <property type="match status" value="1"/>
</dbReference>
<dbReference type="EMBL" id="CP031263">
    <property type="protein sequence ID" value="AXH94538.1"/>
    <property type="molecule type" value="Genomic_DNA"/>
</dbReference>
<gene>
    <name evidence="1" type="ORF">DVH21_17125</name>
</gene>
<reference evidence="1 2" key="1">
    <citation type="submission" date="2018-07" db="EMBL/GenBank/DDBJ databases">
        <authorList>
            <person name="Ye Y."/>
        </authorList>
    </citation>
    <scope>NUCLEOTIDE SEQUENCE [LARGE SCALE GENOMIC DNA]</scope>
    <source>
        <strain evidence="2">H14(2018)</strain>
    </source>
</reference>
<organism evidence="1 2">
    <name type="scientific">Micromonospora aurantiaca</name>
    <name type="common">nom. illeg.</name>
    <dbReference type="NCBI Taxonomy" id="47850"/>
    <lineage>
        <taxon>Bacteria</taxon>
        <taxon>Bacillati</taxon>
        <taxon>Actinomycetota</taxon>
        <taxon>Actinomycetes</taxon>
        <taxon>Micromonosporales</taxon>
        <taxon>Micromonosporaceae</taxon>
        <taxon>Micromonospora</taxon>
    </lineage>
</organism>
<dbReference type="GO" id="GO:0008967">
    <property type="term" value="F:phosphoglycolate phosphatase activity"/>
    <property type="evidence" value="ECO:0007669"/>
    <property type="project" value="TreeGrafter"/>
</dbReference>
<protein>
    <submittedName>
        <fullName evidence="1">HAD family hydrolase</fullName>
    </submittedName>
</protein>
<dbReference type="InterPro" id="IPR006439">
    <property type="entry name" value="HAD-SF_hydro_IA"/>
</dbReference>
<accession>A0A3M9JYM9</accession>
<dbReference type="PANTHER" id="PTHR43434:SF1">
    <property type="entry name" value="PHOSPHOGLYCOLATE PHOSPHATASE"/>
    <property type="match status" value="1"/>
</dbReference>
<dbReference type="AlphaFoldDB" id="A0A3M9JYM9"/>
<evidence type="ECO:0000313" key="2">
    <source>
        <dbReference type="Proteomes" id="UP000253958"/>
    </source>
</evidence>
<dbReference type="Pfam" id="PF00702">
    <property type="entry name" value="Hydrolase"/>
    <property type="match status" value="1"/>
</dbReference>
<dbReference type="GO" id="GO:0006281">
    <property type="term" value="P:DNA repair"/>
    <property type="evidence" value="ECO:0007669"/>
    <property type="project" value="TreeGrafter"/>
</dbReference>
<dbReference type="NCBIfam" id="TIGR01549">
    <property type="entry name" value="HAD-SF-IA-v1"/>
    <property type="match status" value="1"/>
</dbReference>
<dbReference type="SFLD" id="SFLDG01129">
    <property type="entry name" value="C1.5:_HAD__Beta-PGM__Phosphata"/>
    <property type="match status" value="1"/>
</dbReference>
<dbReference type="InterPro" id="IPR023214">
    <property type="entry name" value="HAD_sf"/>
</dbReference>
<dbReference type="NCBIfam" id="TIGR01509">
    <property type="entry name" value="HAD-SF-IA-v3"/>
    <property type="match status" value="1"/>
</dbReference>
<dbReference type="InterPro" id="IPR050155">
    <property type="entry name" value="HAD-like_hydrolase_sf"/>
</dbReference>
<keyword evidence="1" id="KW-0378">Hydrolase</keyword>
<proteinExistence type="predicted"/>
<sequence>MIFDVDGYLFDLDGTLVDSVFQHAVGWKVALDSVGISVPTWRVRQCVGLGAADFLRRVSTRPVDPDELSQLRAIKAAVFAQMSASVGPFDRAVELLATLRARRMPWAVATSGERSTAGPLLERLAIAPSDVVVTLSEVGRAKPWPDLFLAAAESLSVDVRRTAVVGDSVWDMQAATAAGAVGVGVRSGGADTAELMEAGAVAVFDDVAALLDRLLKQ</sequence>
<dbReference type="InterPro" id="IPR023198">
    <property type="entry name" value="PGP-like_dom2"/>
</dbReference>
<dbReference type="PANTHER" id="PTHR43434">
    <property type="entry name" value="PHOSPHOGLYCOLATE PHOSPHATASE"/>
    <property type="match status" value="1"/>
</dbReference>
<dbReference type="Proteomes" id="UP000253958">
    <property type="component" value="Chromosome"/>
</dbReference>
<name>A0A3M9JYM9_9ACTN</name>
<reference evidence="1 2" key="2">
    <citation type="submission" date="2018-08" db="EMBL/GenBank/DDBJ databases">
        <title>Streptomyces kandeliansis sp. nov., an endophytic bacterium isolated from mangrove plant.</title>
        <authorList>
            <person name="Wang R."/>
        </authorList>
    </citation>
    <scope>NUCLEOTIDE SEQUENCE [LARGE SCALE GENOMIC DNA]</scope>
    <source>
        <strain evidence="2">H14(2018)</strain>
    </source>
</reference>
<evidence type="ECO:0000313" key="1">
    <source>
        <dbReference type="EMBL" id="AXH94538.1"/>
    </source>
</evidence>
<dbReference type="Gene3D" id="1.10.150.240">
    <property type="entry name" value="Putative phosphatase, domain 2"/>
    <property type="match status" value="1"/>
</dbReference>
<dbReference type="Gene3D" id="3.40.50.1000">
    <property type="entry name" value="HAD superfamily/HAD-like"/>
    <property type="match status" value="1"/>
</dbReference>
<dbReference type="OMA" id="YQHALAW"/>
<dbReference type="RefSeq" id="WP_013285029.1">
    <property type="nucleotide sequence ID" value="NZ_CP031263.1"/>
</dbReference>
<dbReference type="SUPFAM" id="SSF56784">
    <property type="entry name" value="HAD-like"/>
    <property type="match status" value="1"/>
</dbReference>
<dbReference type="InterPro" id="IPR036412">
    <property type="entry name" value="HAD-like_sf"/>
</dbReference>
<dbReference type="PRINTS" id="PR00413">
    <property type="entry name" value="HADHALOGNASE"/>
</dbReference>